<evidence type="ECO:0000256" key="7">
    <source>
        <dbReference type="ARBA" id="ARBA00022692"/>
    </source>
</evidence>
<dbReference type="PANTHER" id="PTHR31503:SF42">
    <property type="entry name" value="VACUOLAR CATION_PROTON EXCHANGER"/>
    <property type="match status" value="1"/>
</dbReference>
<keyword evidence="10" id="KW-0406">Ion transport</keyword>
<feature type="compositionally biased region" description="Polar residues" evidence="12">
    <location>
        <begin position="1"/>
        <end position="12"/>
    </location>
</feature>
<dbReference type="AlphaFoldDB" id="A0A4D6MIQ6"/>
<feature type="transmembrane region" description="Helical" evidence="13">
    <location>
        <begin position="600"/>
        <end position="621"/>
    </location>
</feature>
<keyword evidence="7 13" id="KW-0812">Transmembrane</keyword>
<feature type="region of interest" description="Disordered" evidence="12">
    <location>
        <begin position="328"/>
        <end position="356"/>
    </location>
</feature>
<evidence type="ECO:0000256" key="10">
    <source>
        <dbReference type="ARBA" id="ARBA00023065"/>
    </source>
</evidence>
<evidence type="ECO:0000256" key="5">
    <source>
        <dbReference type="ARBA" id="ARBA00022554"/>
    </source>
</evidence>
<organism evidence="15 16">
    <name type="scientific">Vigna unguiculata</name>
    <name type="common">Cowpea</name>
    <dbReference type="NCBI Taxonomy" id="3917"/>
    <lineage>
        <taxon>Eukaryota</taxon>
        <taxon>Viridiplantae</taxon>
        <taxon>Streptophyta</taxon>
        <taxon>Embryophyta</taxon>
        <taxon>Tracheophyta</taxon>
        <taxon>Spermatophyta</taxon>
        <taxon>Magnoliopsida</taxon>
        <taxon>eudicotyledons</taxon>
        <taxon>Gunneridae</taxon>
        <taxon>Pentapetalae</taxon>
        <taxon>rosids</taxon>
        <taxon>fabids</taxon>
        <taxon>Fabales</taxon>
        <taxon>Fabaceae</taxon>
        <taxon>Papilionoideae</taxon>
        <taxon>50 kb inversion clade</taxon>
        <taxon>NPAAA clade</taxon>
        <taxon>indigoferoid/millettioid clade</taxon>
        <taxon>Phaseoleae</taxon>
        <taxon>Vigna</taxon>
    </lineage>
</organism>
<feature type="transmembrane region" description="Helical" evidence="13">
    <location>
        <begin position="563"/>
        <end position="579"/>
    </location>
</feature>
<keyword evidence="16" id="KW-1185">Reference proteome</keyword>
<dbReference type="Proteomes" id="UP000501690">
    <property type="component" value="Linkage Group LG7"/>
</dbReference>
<gene>
    <name evidence="15" type="ORF">DEO72_LG7g2179</name>
</gene>
<feature type="transmembrane region" description="Helical" evidence="13">
    <location>
        <begin position="636"/>
        <end position="655"/>
    </location>
</feature>
<feature type="transmembrane region" description="Helical" evidence="13">
    <location>
        <begin position="226"/>
        <end position="242"/>
    </location>
</feature>
<dbReference type="Gene3D" id="1.20.1420.30">
    <property type="entry name" value="NCX, central ion-binding region"/>
    <property type="match status" value="3"/>
</dbReference>
<dbReference type="InterPro" id="IPR004837">
    <property type="entry name" value="NaCa_Exmemb"/>
</dbReference>
<evidence type="ECO:0000256" key="9">
    <source>
        <dbReference type="ARBA" id="ARBA00022989"/>
    </source>
</evidence>
<dbReference type="Pfam" id="PF01699">
    <property type="entry name" value="Na_Ca_ex"/>
    <property type="match status" value="3"/>
</dbReference>
<dbReference type="NCBIfam" id="TIGR00846">
    <property type="entry name" value="caca2"/>
    <property type="match status" value="1"/>
</dbReference>
<feature type="transmembrane region" description="Helical" evidence="13">
    <location>
        <begin position="395"/>
        <end position="418"/>
    </location>
</feature>
<feature type="region of interest" description="Disordered" evidence="12">
    <location>
        <begin position="1"/>
        <end position="25"/>
    </location>
</feature>
<dbReference type="GO" id="GO:0015369">
    <property type="term" value="F:calcium:proton antiporter activity"/>
    <property type="evidence" value="ECO:0007669"/>
    <property type="project" value="InterPro"/>
</dbReference>
<feature type="domain" description="Sodium/calcium exchanger membrane region" evidence="14">
    <location>
        <begin position="87"/>
        <end position="244"/>
    </location>
</feature>
<evidence type="ECO:0000256" key="11">
    <source>
        <dbReference type="ARBA" id="ARBA00023136"/>
    </source>
</evidence>
<feature type="transmembrane region" description="Helical" evidence="13">
    <location>
        <begin position="151"/>
        <end position="175"/>
    </location>
</feature>
<keyword evidence="4" id="KW-0050">Antiport</keyword>
<feature type="transmembrane region" description="Helical" evidence="13">
    <location>
        <begin position="58"/>
        <end position="81"/>
    </location>
</feature>
<evidence type="ECO:0000259" key="14">
    <source>
        <dbReference type="Pfam" id="PF01699"/>
    </source>
</evidence>
<comment type="similarity">
    <text evidence="2">Belongs to the Ca(2+):cation antiporter (CaCA) (TC 2.A.19) family. Cation/proton exchanger (CAX) subfamily.</text>
</comment>
<keyword evidence="3" id="KW-0813">Transport</keyword>
<dbReference type="EMBL" id="CP039351">
    <property type="protein sequence ID" value="QCE00888.1"/>
    <property type="molecule type" value="Genomic_DNA"/>
</dbReference>
<dbReference type="GO" id="GO:0030026">
    <property type="term" value="P:intracellular manganese ion homeostasis"/>
    <property type="evidence" value="ECO:0007669"/>
    <property type="project" value="UniProtKB-ARBA"/>
</dbReference>
<feature type="transmembrane region" description="Helical" evidence="13">
    <location>
        <begin position="675"/>
        <end position="700"/>
    </location>
</feature>
<keyword evidence="11 13" id="KW-0472">Membrane</keyword>
<name>A0A4D6MIQ6_VIGUN</name>
<keyword evidence="6" id="KW-0109">Calcium transport</keyword>
<keyword evidence="8" id="KW-0106">Calcium</keyword>
<feature type="transmembrane region" description="Helical" evidence="13">
    <location>
        <begin position="87"/>
        <end position="106"/>
    </location>
</feature>
<keyword evidence="9 13" id="KW-1133">Transmembrane helix</keyword>
<feature type="domain" description="Sodium/calcium exchanger membrane region" evidence="14">
    <location>
        <begin position="607"/>
        <end position="750"/>
    </location>
</feature>
<proteinExistence type="inferred from homology"/>
<feature type="transmembrane region" description="Helical" evidence="13">
    <location>
        <begin position="706"/>
        <end position="725"/>
    </location>
</feature>
<keyword evidence="5" id="KW-0926">Vacuole</keyword>
<feature type="transmembrane region" description="Helical" evidence="13">
    <location>
        <begin position="187"/>
        <end position="206"/>
    </location>
</feature>
<dbReference type="GO" id="GO:0010351">
    <property type="term" value="P:lithium ion transport"/>
    <property type="evidence" value="ECO:0007669"/>
    <property type="project" value="UniProtKB-ARBA"/>
</dbReference>
<dbReference type="GO" id="GO:0055062">
    <property type="term" value="P:phosphate ion homeostasis"/>
    <property type="evidence" value="ECO:0007669"/>
    <property type="project" value="UniProtKB-ARBA"/>
</dbReference>
<dbReference type="GO" id="GO:0061993">
    <property type="term" value="C:calcium:proton antiporter complex"/>
    <property type="evidence" value="ECO:0007669"/>
    <property type="project" value="UniProtKB-ARBA"/>
</dbReference>
<dbReference type="InterPro" id="IPR004713">
    <property type="entry name" value="CaH_exchang"/>
</dbReference>
<feature type="transmembrane region" description="Helical" evidence="13">
    <location>
        <begin position="118"/>
        <end position="139"/>
    </location>
</feature>
<evidence type="ECO:0000256" key="4">
    <source>
        <dbReference type="ARBA" id="ARBA00022449"/>
    </source>
</evidence>
<feature type="transmembrane region" description="Helical" evidence="13">
    <location>
        <begin position="488"/>
        <end position="512"/>
    </location>
</feature>
<evidence type="ECO:0000256" key="1">
    <source>
        <dbReference type="ARBA" id="ARBA00004128"/>
    </source>
</evidence>
<dbReference type="NCBIfam" id="TIGR00378">
    <property type="entry name" value="cax"/>
    <property type="match status" value="1"/>
</dbReference>
<accession>A0A4D6MIQ6</accession>
<dbReference type="GO" id="GO:0010119">
    <property type="term" value="P:regulation of stomatal movement"/>
    <property type="evidence" value="ECO:0007669"/>
    <property type="project" value="UniProtKB-ARBA"/>
</dbReference>
<evidence type="ECO:0000256" key="2">
    <source>
        <dbReference type="ARBA" id="ARBA00008248"/>
    </source>
</evidence>
<dbReference type="InterPro" id="IPR044880">
    <property type="entry name" value="NCX_ion-bd_dom_sf"/>
</dbReference>
<feature type="transmembrane region" description="Helical" evidence="13">
    <location>
        <begin position="455"/>
        <end position="476"/>
    </location>
</feature>
<evidence type="ECO:0000256" key="13">
    <source>
        <dbReference type="SAM" id="Phobius"/>
    </source>
</evidence>
<evidence type="ECO:0000313" key="16">
    <source>
        <dbReference type="Proteomes" id="UP000501690"/>
    </source>
</evidence>
<dbReference type="InterPro" id="IPR004798">
    <property type="entry name" value="CAX-like"/>
</dbReference>
<feature type="transmembrane region" description="Helical" evidence="13">
    <location>
        <begin position="732"/>
        <end position="752"/>
    </location>
</feature>
<feature type="transmembrane region" description="Helical" evidence="13">
    <location>
        <begin position="424"/>
        <end position="443"/>
    </location>
</feature>
<comment type="subcellular location">
    <subcellularLocation>
        <location evidence="1">Vacuole membrane</location>
        <topology evidence="1">Multi-pass membrane protein</topology>
    </subcellularLocation>
</comment>
<dbReference type="GO" id="GO:0006874">
    <property type="term" value="P:intracellular calcium ion homeostasis"/>
    <property type="evidence" value="ECO:0007669"/>
    <property type="project" value="TreeGrafter"/>
</dbReference>
<evidence type="ECO:0000256" key="6">
    <source>
        <dbReference type="ARBA" id="ARBA00022568"/>
    </source>
</evidence>
<evidence type="ECO:0000256" key="3">
    <source>
        <dbReference type="ARBA" id="ARBA00022448"/>
    </source>
</evidence>
<evidence type="ECO:0000313" key="15">
    <source>
        <dbReference type="EMBL" id="QCE00888.1"/>
    </source>
</evidence>
<evidence type="ECO:0000256" key="12">
    <source>
        <dbReference type="SAM" id="MobiDB-lite"/>
    </source>
</evidence>
<dbReference type="PANTHER" id="PTHR31503">
    <property type="entry name" value="VACUOLAR CALCIUM ION TRANSPORTER"/>
    <property type="match status" value="1"/>
</dbReference>
<dbReference type="FunFam" id="1.20.1420.30:FF:000020">
    <property type="entry name" value="Vacuolar cation/proton exchanger"/>
    <property type="match status" value="2"/>
</dbReference>
<protein>
    <submittedName>
        <fullName evidence="15">Ca2+:H+ antiporter</fullName>
    </submittedName>
</protein>
<dbReference type="GO" id="GO:0006882">
    <property type="term" value="P:intracellular zinc ion homeostasis"/>
    <property type="evidence" value="ECO:0007669"/>
    <property type="project" value="UniProtKB-ARBA"/>
</dbReference>
<reference evidence="15 16" key="1">
    <citation type="submission" date="2019-04" db="EMBL/GenBank/DDBJ databases">
        <title>An improved genome assembly and genetic linkage map for asparagus bean, Vigna unguiculata ssp. sesquipedialis.</title>
        <authorList>
            <person name="Xia Q."/>
            <person name="Zhang R."/>
            <person name="Dong Y."/>
        </authorList>
    </citation>
    <scope>NUCLEOTIDE SEQUENCE [LARGE SCALE GENOMIC DNA]</scope>
    <source>
        <tissue evidence="15">Leaf</tissue>
    </source>
</reference>
<evidence type="ECO:0000256" key="8">
    <source>
        <dbReference type="ARBA" id="ARBA00022837"/>
    </source>
</evidence>
<dbReference type="FunFam" id="1.20.1420.30:FF:000008">
    <property type="entry name" value="Vacuolar cation/proton exchanger"/>
    <property type="match status" value="1"/>
</dbReference>
<feature type="compositionally biased region" description="Polar residues" evidence="12">
    <location>
        <begin position="328"/>
        <end position="349"/>
    </location>
</feature>
<feature type="domain" description="Sodium/calcium exchanger membrane region" evidence="14">
    <location>
        <begin position="424"/>
        <end position="581"/>
    </location>
</feature>
<sequence length="776" mass="84971">MSRYSEGTTSGSMEDEDLEKNNEKTAMVRKKSEEVVVVGSNNNGGSEMLRNFMTNLQAVFLGTKLAVLFPAVPLAVVATFYGFGRPWIFAFSLLGLAPLAERVSFLTEQIAYYTGPTVGGLLNATCGNATEMIIALLALHQNKVNVVKLSLLGSILSNLLLVLGSSLLCGGLANLKREQRYDRKQADVNSLVLLLGLLCHLLPLLFRYSLGGAHHSIATNILQMSRASSVVMLLAYLAYIFFQLKTHRKLFDAQEEEEDEEKAVIGFWSAFTWLVVTGPIIPKLNTFIIYTWRKFREASLHFMATDTGKTPLHLGYVYTMKAPKHFPSTVNTTESSHMSRYSEGTTSGSMEDEDLEKNNEKTAMVRKKSEEVVVVGSNNNGGSEMLRNFMTNLQAVFLGTKLAVLFPAVPLAVVATFYGFGRPWIFAFSLLGLAPLAERVSFLTEQIAYYTGPTVGGLLNATCGNATEMIIALLALHQNKVNVVKLSLLGSILSNLLLVLGSSLLCGGLANLKREQRYDRKQADVNSLVLLLGLLCHLLPLLFRYSLGGAHHSIATNILQMSRASSVVMLLAYLAYIFFQLKTHRKLFDAQEEEEDEEKAVIGFWSAFTWLVGMTLVISLLSEYVVGTIEAASDSWGISVSFISIILLPIVGNAAEHAGSIIFAYKNKLDISLGVAMGSATQISMFVVPLSVVVAWIMGITMDLDFSLLETGCLAFTIIVTAFTLQDGTSHYMKGVVLTLCYIVIAACFFVLKTPLTDQNSMANFGAKAWFEGINS</sequence>
<feature type="transmembrane region" description="Helical" evidence="13">
    <location>
        <begin position="524"/>
        <end position="543"/>
    </location>
</feature>
<dbReference type="GO" id="GO:0009705">
    <property type="term" value="C:plant-type vacuole membrane"/>
    <property type="evidence" value="ECO:0007669"/>
    <property type="project" value="TreeGrafter"/>
</dbReference>